<dbReference type="SUPFAM" id="SSF102198">
    <property type="entry name" value="Putative cyclase"/>
    <property type="match status" value="1"/>
</dbReference>
<dbReference type="PANTHER" id="PTHR34861">
    <property type="match status" value="1"/>
</dbReference>
<gene>
    <name evidence="1" type="ORF">GCM10022223_59890</name>
</gene>
<dbReference type="Proteomes" id="UP001501074">
    <property type="component" value="Unassembled WGS sequence"/>
</dbReference>
<organism evidence="1 2">
    <name type="scientific">Kineosporia mesophila</name>
    <dbReference type="NCBI Taxonomy" id="566012"/>
    <lineage>
        <taxon>Bacteria</taxon>
        <taxon>Bacillati</taxon>
        <taxon>Actinomycetota</taxon>
        <taxon>Actinomycetes</taxon>
        <taxon>Kineosporiales</taxon>
        <taxon>Kineosporiaceae</taxon>
        <taxon>Kineosporia</taxon>
    </lineage>
</organism>
<protein>
    <submittedName>
        <fullName evidence="1">Cyclase family protein</fullName>
    </submittedName>
</protein>
<dbReference type="EMBL" id="BAAAZO010000012">
    <property type="protein sequence ID" value="GAA3633574.1"/>
    <property type="molecule type" value="Genomic_DNA"/>
</dbReference>
<dbReference type="Gene3D" id="3.50.30.50">
    <property type="entry name" value="Putative cyclase"/>
    <property type="match status" value="1"/>
</dbReference>
<name>A0ABP7AJG9_9ACTN</name>
<keyword evidence="2" id="KW-1185">Reference proteome</keyword>
<reference evidence="2" key="1">
    <citation type="journal article" date="2019" name="Int. J. Syst. Evol. Microbiol.">
        <title>The Global Catalogue of Microorganisms (GCM) 10K type strain sequencing project: providing services to taxonomists for standard genome sequencing and annotation.</title>
        <authorList>
            <consortium name="The Broad Institute Genomics Platform"/>
            <consortium name="The Broad Institute Genome Sequencing Center for Infectious Disease"/>
            <person name="Wu L."/>
            <person name="Ma J."/>
        </authorList>
    </citation>
    <scope>NUCLEOTIDE SEQUENCE [LARGE SCALE GENOMIC DNA]</scope>
    <source>
        <strain evidence="2">JCM 16902</strain>
    </source>
</reference>
<proteinExistence type="predicted"/>
<comment type="caution">
    <text evidence="1">The sequence shown here is derived from an EMBL/GenBank/DDBJ whole genome shotgun (WGS) entry which is preliminary data.</text>
</comment>
<dbReference type="PANTHER" id="PTHR34861:SF10">
    <property type="entry name" value="CYCLASE"/>
    <property type="match status" value="1"/>
</dbReference>
<dbReference type="InterPro" id="IPR007325">
    <property type="entry name" value="KFase/CYL"/>
</dbReference>
<dbReference type="RefSeq" id="WP_231485668.1">
    <property type="nucleotide sequence ID" value="NZ_BAAAZO010000012.1"/>
</dbReference>
<dbReference type="Pfam" id="PF04199">
    <property type="entry name" value="Cyclase"/>
    <property type="match status" value="1"/>
</dbReference>
<evidence type="ECO:0000313" key="1">
    <source>
        <dbReference type="EMBL" id="GAA3633574.1"/>
    </source>
</evidence>
<accession>A0ABP7AJG9</accession>
<sequence>MTELSNWGRWGEADELGTVNLITAEARRRGLAEAVSGRTVSLARPVIPSPLMGGPMAPRTHQTTGVQTVMQFTGPDPMAMAELLIINSHHPEVTHLDAMGHFVTDGQVYPGVPLARSVTPAGVRHGSASAFGDGILTRGVLLDLAPGGRLEPGHAVTADDLEATAAREGLDVQPGDALIVRGGYHLADDRGLVAVPGMTTSAVEWIHQKEISLYGGDIGDASPALPGERGPLHRIGLALLGLVLLDGSSPDALAQVCVEEGRYSFLLVVAPPRIEAVTGVLVNPIAIF</sequence>
<dbReference type="InterPro" id="IPR037175">
    <property type="entry name" value="KFase_sf"/>
</dbReference>
<evidence type="ECO:0000313" key="2">
    <source>
        <dbReference type="Proteomes" id="UP001501074"/>
    </source>
</evidence>